<feature type="domain" description="SET" evidence="7">
    <location>
        <begin position="232"/>
        <end position="503"/>
    </location>
</feature>
<dbReference type="Pfam" id="PF00856">
    <property type="entry name" value="SET"/>
    <property type="match status" value="1"/>
</dbReference>
<dbReference type="GO" id="GO:0008757">
    <property type="term" value="F:S-adenosylmethionine-dependent methyltransferase activity"/>
    <property type="evidence" value="ECO:0007669"/>
    <property type="project" value="UniProtKB-ARBA"/>
</dbReference>
<accession>A0A8R2D6M4</accession>
<keyword evidence="4" id="KW-0479">Metal-binding</keyword>
<keyword evidence="3" id="KW-0949">S-adenosyl-L-methionine</keyword>
<dbReference type="EnsemblMetazoa" id="XM_016808630.2">
    <property type="protein sequence ID" value="XP_016664119.1"/>
    <property type="gene ID" value="LOC100572431"/>
</dbReference>
<dbReference type="AlphaFoldDB" id="A0A8R2D6M4"/>
<dbReference type="PANTHER" id="PTHR46165:SF2">
    <property type="entry name" value="SET AND MYND DOMAIN-CONTAINING PROTEIN 4"/>
    <property type="match status" value="1"/>
</dbReference>
<dbReference type="InterPro" id="IPR052097">
    <property type="entry name" value="SET-MYND_domain_protein"/>
</dbReference>
<evidence type="ECO:0000313" key="8">
    <source>
        <dbReference type="EnsemblMetazoa" id="XP_016664119.1"/>
    </source>
</evidence>
<dbReference type="InterPro" id="IPR046341">
    <property type="entry name" value="SET_dom_sf"/>
</dbReference>
<dbReference type="GO" id="GO:0005737">
    <property type="term" value="C:cytoplasm"/>
    <property type="evidence" value="ECO:0007669"/>
    <property type="project" value="TreeGrafter"/>
</dbReference>
<dbReference type="InterPro" id="IPR001214">
    <property type="entry name" value="SET_dom"/>
</dbReference>
<dbReference type="InterPro" id="IPR011990">
    <property type="entry name" value="TPR-like_helical_dom_sf"/>
</dbReference>
<evidence type="ECO:0000259" key="7">
    <source>
        <dbReference type="PROSITE" id="PS50280"/>
    </source>
</evidence>
<evidence type="ECO:0000256" key="6">
    <source>
        <dbReference type="ARBA" id="ARBA00022833"/>
    </source>
</evidence>
<dbReference type="Pfam" id="PF01753">
    <property type="entry name" value="zf-MYND"/>
    <property type="match status" value="1"/>
</dbReference>
<dbReference type="RefSeq" id="XP_016664119.1">
    <property type="nucleotide sequence ID" value="XM_016808630.1"/>
</dbReference>
<dbReference type="GO" id="GO:0005634">
    <property type="term" value="C:nucleus"/>
    <property type="evidence" value="ECO:0007669"/>
    <property type="project" value="TreeGrafter"/>
</dbReference>
<reference evidence="8" key="2">
    <citation type="submission" date="2022-06" db="UniProtKB">
        <authorList>
            <consortium name="EnsemblMetazoa"/>
        </authorList>
    </citation>
    <scope>IDENTIFICATION</scope>
</reference>
<evidence type="ECO:0000256" key="1">
    <source>
        <dbReference type="ARBA" id="ARBA00022603"/>
    </source>
</evidence>
<protein>
    <recommendedName>
        <fullName evidence="7">SET domain-containing protein</fullName>
    </recommendedName>
</protein>
<dbReference type="PROSITE" id="PS50280">
    <property type="entry name" value="SET"/>
    <property type="match status" value="1"/>
</dbReference>
<dbReference type="GO" id="GO:0032259">
    <property type="term" value="P:methylation"/>
    <property type="evidence" value="ECO:0007669"/>
    <property type="project" value="UniProtKB-KW"/>
</dbReference>
<evidence type="ECO:0000256" key="5">
    <source>
        <dbReference type="ARBA" id="ARBA00022771"/>
    </source>
</evidence>
<keyword evidence="2" id="KW-0808">Transferase</keyword>
<dbReference type="GO" id="GO:0008170">
    <property type="term" value="F:N-methyltransferase activity"/>
    <property type="evidence" value="ECO:0007669"/>
    <property type="project" value="UniProtKB-ARBA"/>
</dbReference>
<dbReference type="Gene3D" id="1.25.40.10">
    <property type="entry name" value="Tetratricopeptide repeat domain"/>
    <property type="match status" value="1"/>
</dbReference>
<evidence type="ECO:0000256" key="4">
    <source>
        <dbReference type="ARBA" id="ARBA00022723"/>
    </source>
</evidence>
<dbReference type="SUPFAM" id="SSF144232">
    <property type="entry name" value="HIT/MYND zinc finger-like"/>
    <property type="match status" value="1"/>
</dbReference>
<organism evidence="8 9">
    <name type="scientific">Acyrthosiphon pisum</name>
    <name type="common">Pea aphid</name>
    <dbReference type="NCBI Taxonomy" id="7029"/>
    <lineage>
        <taxon>Eukaryota</taxon>
        <taxon>Metazoa</taxon>
        <taxon>Ecdysozoa</taxon>
        <taxon>Arthropoda</taxon>
        <taxon>Hexapoda</taxon>
        <taxon>Insecta</taxon>
        <taxon>Pterygota</taxon>
        <taxon>Neoptera</taxon>
        <taxon>Paraneoptera</taxon>
        <taxon>Hemiptera</taxon>
        <taxon>Sternorrhyncha</taxon>
        <taxon>Aphidomorpha</taxon>
        <taxon>Aphidoidea</taxon>
        <taxon>Aphididae</taxon>
        <taxon>Macrosiphini</taxon>
        <taxon>Acyrthosiphon</taxon>
    </lineage>
</organism>
<dbReference type="GO" id="GO:0008276">
    <property type="term" value="F:protein methyltransferase activity"/>
    <property type="evidence" value="ECO:0007669"/>
    <property type="project" value="UniProtKB-ARBA"/>
</dbReference>
<name>A0A8R2D6M4_ACYPI</name>
<dbReference type="KEGG" id="api:100572431"/>
<dbReference type="Gene3D" id="6.10.140.2220">
    <property type="match status" value="1"/>
</dbReference>
<dbReference type="Gene3D" id="2.170.270.10">
    <property type="entry name" value="SET domain"/>
    <property type="match status" value="1"/>
</dbReference>
<keyword evidence="1" id="KW-0489">Methyltransferase</keyword>
<dbReference type="GO" id="GO:0008270">
    <property type="term" value="F:zinc ion binding"/>
    <property type="evidence" value="ECO:0007669"/>
    <property type="project" value="UniProtKB-KW"/>
</dbReference>
<keyword evidence="9" id="KW-1185">Reference proteome</keyword>
<dbReference type="PROSITE" id="PS01360">
    <property type="entry name" value="ZF_MYND_1"/>
    <property type="match status" value="1"/>
</dbReference>
<evidence type="ECO:0000256" key="3">
    <source>
        <dbReference type="ARBA" id="ARBA00022691"/>
    </source>
</evidence>
<sequence>MTTEYRNFFHYSSRLNMAGVLGDVHVELLKLKKADSWFMFTRDLLLKHEILTSTLDVNDEYDDPNKSKSLRKNGNVFFKARLYWKAVDMYNRCLKACKPNTECHALAQANRSAAYFHMGQYEHCLKDALCVVESDNYPSNLVYKLHERIGHVEHILGYTERAKKSYALCLKRLDEADMSAVKKRKFRMAISIAVSNCEEVEEEPTKSTTTMETLCVEQLVGGKNENIPALSAFVELKLSENMGRGVYATCDINPGDVVAIDEPYICGPLSEFREVCHYNGCMKIHSSLIHCPKCLLVFYCNKDCMNKDYKDGHNLLCPIMYHIKSRPGITKINELAIKWFLRAYSKMGLKKYCAIVDNFSESKIDPIKRGFDEIGQYKSDDFLTAYSLDIIVNEMSIDVLFFFNCIAVDMLHYLMLSGFKIPECYIGIIGTSLVRILTILDLNYSKLKLDDLSISLTLYPTISLFNHSCDANISPSGNILDRIRVMKAVQPIPKGTQLCCNYGIKFTAFNKELRQQFCNLLRFNCYCEPCIKNWPIYHYTPNRLSTLNILNYSMADTVSSECIKFVEFTKSVDSKDYCQHLNYLYSFIKILNTNVKRPFSLYEDCLQMISNAHSISTSLKGIGL</sequence>
<keyword evidence="5" id="KW-0863">Zinc-finger</keyword>
<evidence type="ECO:0000313" key="9">
    <source>
        <dbReference type="Proteomes" id="UP000007819"/>
    </source>
</evidence>
<dbReference type="PANTHER" id="PTHR46165">
    <property type="entry name" value="SET AND MYND DOMAIN-CONTAINING PROTEIN 4"/>
    <property type="match status" value="1"/>
</dbReference>
<dbReference type="GeneID" id="100572431"/>
<dbReference type="SUPFAM" id="SSF48452">
    <property type="entry name" value="TPR-like"/>
    <property type="match status" value="1"/>
</dbReference>
<keyword evidence="6" id="KW-0862">Zinc</keyword>
<dbReference type="GO" id="GO:0042826">
    <property type="term" value="F:histone deacetylase binding"/>
    <property type="evidence" value="ECO:0007669"/>
    <property type="project" value="TreeGrafter"/>
</dbReference>
<evidence type="ECO:0000256" key="2">
    <source>
        <dbReference type="ARBA" id="ARBA00022679"/>
    </source>
</evidence>
<reference evidence="9" key="1">
    <citation type="submission" date="2010-06" db="EMBL/GenBank/DDBJ databases">
        <authorList>
            <person name="Jiang H."/>
            <person name="Abraham K."/>
            <person name="Ali S."/>
            <person name="Alsbrooks S.L."/>
            <person name="Anim B.N."/>
            <person name="Anosike U.S."/>
            <person name="Attaway T."/>
            <person name="Bandaranaike D.P."/>
            <person name="Battles P.K."/>
            <person name="Bell S.N."/>
            <person name="Bell A.V."/>
            <person name="Beltran B."/>
            <person name="Bickham C."/>
            <person name="Bustamante Y."/>
            <person name="Caleb T."/>
            <person name="Canada A."/>
            <person name="Cardenas V."/>
            <person name="Carter K."/>
            <person name="Chacko J."/>
            <person name="Chandrabose M.N."/>
            <person name="Chavez D."/>
            <person name="Chavez A."/>
            <person name="Chen L."/>
            <person name="Chu H.-S."/>
            <person name="Claassen K.J."/>
            <person name="Cockrell R."/>
            <person name="Collins M."/>
            <person name="Cooper J.A."/>
            <person name="Cree A."/>
            <person name="Curry S.M."/>
            <person name="Da Y."/>
            <person name="Dao M.D."/>
            <person name="Das B."/>
            <person name="Davila M.-L."/>
            <person name="Davy-Carroll L."/>
            <person name="Denson S."/>
            <person name="Dinh H."/>
            <person name="Ebong V.E."/>
            <person name="Edwards J.R."/>
            <person name="Egan A."/>
            <person name="El-Daye J."/>
            <person name="Escobedo L."/>
            <person name="Fernandez S."/>
            <person name="Fernando P.R."/>
            <person name="Flagg N."/>
            <person name="Forbes L.D."/>
            <person name="Fowler R.G."/>
            <person name="Fu Q."/>
            <person name="Gabisi R.A."/>
            <person name="Ganer J."/>
            <person name="Garbino Pronczuk A."/>
            <person name="Garcia R.M."/>
            <person name="Garner T."/>
            <person name="Garrett T.E."/>
            <person name="Gonzalez D.A."/>
            <person name="Hamid H."/>
            <person name="Hawkins E.S."/>
            <person name="Hirani K."/>
            <person name="Hogues M.E."/>
            <person name="Hollins B."/>
            <person name="Hsiao C.-H."/>
            <person name="Jabil R."/>
            <person name="James M.L."/>
            <person name="Jhangiani S.N."/>
            <person name="Johnson B."/>
            <person name="Johnson Q."/>
            <person name="Joshi V."/>
            <person name="Kalu J.B."/>
            <person name="Kam C."/>
            <person name="Kashfia A."/>
            <person name="Keebler J."/>
            <person name="Kisamo H."/>
            <person name="Kovar C.L."/>
            <person name="Lago L.A."/>
            <person name="Lai C.-Y."/>
            <person name="Laidlaw J."/>
            <person name="Lara F."/>
            <person name="Le T.-K."/>
            <person name="Lee S.L."/>
            <person name="Legall F.H."/>
            <person name="Lemon S.J."/>
            <person name="Lewis L.R."/>
            <person name="Li B."/>
            <person name="Liu Y."/>
            <person name="Liu Y.-S."/>
            <person name="Lopez J."/>
            <person name="Lozado R.J."/>
            <person name="Lu J."/>
            <person name="Madu R.C."/>
            <person name="Maheshwari M."/>
            <person name="Maheshwari R."/>
            <person name="Malloy K."/>
            <person name="Martinez E."/>
            <person name="Mathew T."/>
            <person name="Mercado I.C."/>
            <person name="Mercado C."/>
            <person name="Meyer B."/>
            <person name="Montgomery K."/>
            <person name="Morgan M.B."/>
            <person name="Munidasa M."/>
            <person name="Nazareth L.V."/>
            <person name="Nelson J."/>
            <person name="Ng B.M."/>
            <person name="Nguyen N.B."/>
            <person name="Nguyen P.Q."/>
            <person name="Nguyen T."/>
            <person name="Obregon M."/>
            <person name="Okwuonu G.O."/>
            <person name="Onwere C.G."/>
            <person name="Orozco G."/>
            <person name="Parra A."/>
            <person name="Patel S."/>
            <person name="Patil S."/>
            <person name="Perez A."/>
            <person name="Perez Y."/>
            <person name="Pham C."/>
            <person name="Primus E.L."/>
            <person name="Pu L.-L."/>
            <person name="Puazo M."/>
            <person name="Qin X."/>
            <person name="Quiroz J.B."/>
            <person name="Reese J."/>
            <person name="Richards S."/>
            <person name="Rives C.M."/>
            <person name="Robberts R."/>
            <person name="Ruiz S.J."/>
            <person name="Ruiz M.J."/>
            <person name="Santibanez J."/>
            <person name="Schneider B.W."/>
            <person name="Sisson I."/>
            <person name="Smith M."/>
            <person name="Sodergren E."/>
            <person name="Song X.-Z."/>
            <person name="Song B.B."/>
            <person name="Summersgill H."/>
            <person name="Thelus R."/>
            <person name="Thornton R.D."/>
            <person name="Trejos Z.Y."/>
            <person name="Usmani K."/>
            <person name="Vattathil S."/>
            <person name="Villasana D."/>
            <person name="Walker D.L."/>
            <person name="Wang S."/>
            <person name="Wang K."/>
            <person name="White C.S."/>
            <person name="Williams A.C."/>
            <person name="Williamson J."/>
            <person name="Wilson K."/>
            <person name="Woghiren I.O."/>
            <person name="Woodworth J.R."/>
            <person name="Worley K.C."/>
            <person name="Wright R.A."/>
            <person name="Wu W."/>
            <person name="Young L."/>
            <person name="Zhang L."/>
            <person name="Zhang J."/>
            <person name="Zhu Y."/>
            <person name="Muzny D.M."/>
            <person name="Weinstock G."/>
            <person name="Gibbs R.A."/>
        </authorList>
    </citation>
    <scope>NUCLEOTIDE SEQUENCE [LARGE SCALE GENOMIC DNA]</scope>
    <source>
        <strain evidence="9">LSR1</strain>
    </source>
</reference>
<dbReference type="InterPro" id="IPR002893">
    <property type="entry name" value="Znf_MYND"/>
</dbReference>
<proteinExistence type="predicted"/>
<dbReference type="OrthoDB" id="5945798at2759"/>
<dbReference type="Proteomes" id="UP000007819">
    <property type="component" value="Chromosome A2"/>
</dbReference>
<dbReference type="SUPFAM" id="SSF82199">
    <property type="entry name" value="SET domain"/>
    <property type="match status" value="1"/>
</dbReference>
<dbReference type="Gene3D" id="1.10.220.160">
    <property type="match status" value="1"/>
</dbReference>